<dbReference type="GO" id="GO:0005634">
    <property type="term" value="C:nucleus"/>
    <property type="evidence" value="ECO:0007669"/>
    <property type="project" value="TreeGrafter"/>
</dbReference>
<sequence>MNALQISLPANRENSDDLGTQPAKYVKIKEMIQDPKEANKYRGNNFHEKPIRKLRIFWVKRDDFILVEPIEEDDKANAEICKILTTEHIKEYIKAGIWPECFKRDNTVPNGRCASNYVKESCDENIEDFKEKFSEPCHLSSNRNRPSLLAAFEGESTSSEDDS</sequence>
<dbReference type="InterPro" id="IPR012340">
    <property type="entry name" value="NA-bd_OB-fold"/>
</dbReference>
<dbReference type="Gene3D" id="2.40.50.140">
    <property type="entry name" value="Nucleic acid-binding proteins"/>
    <property type="match status" value="1"/>
</dbReference>
<evidence type="ECO:0000313" key="2">
    <source>
        <dbReference type="EnsemblMetazoa" id="GPPI046788-PA"/>
    </source>
</evidence>
<dbReference type="Proteomes" id="UP000092460">
    <property type="component" value="Unassembled WGS sequence"/>
</dbReference>
<dbReference type="InterPro" id="IPR039294">
    <property type="entry name" value="EIF1AD"/>
</dbReference>
<dbReference type="AlphaFoldDB" id="A0A1B0C1T7"/>
<evidence type="ECO:0000256" key="1">
    <source>
        <dbReference type="SAM" id="MobiDB-lite"/>
    </source>
</evidence>
<reference evidence="2" key="2">
    <citation type="submission" date="2020-05" db="UniProtKB">
        <authorList>
            <consortium name="EnsemblMetazoa"/>
        </authorList>
    </citation>
    <scope>IDENTIFICATION</scope>
    <source>
        <strain evidence="2">IAEA</strain>
    </source>
</reference>
<evidence type="ECO:0000313" key="3">
    <source>
        <dbReference type="Proteomes" id="UP000092460"/>
    </source>
</evidence>
<dbReference type="EMBL" id="JXJN01024169">
    <property type="status" value="NOT_ANNOTATED_CDS"/>
    <property type="molecule type" value="Genomic_DNA"/>
</dbReference>
<name>A0A1B0C1T7_9MUSC</name>
<dbReference type="EnsemblMetazoa" id="GPPI046788-RA">
    <property type="protein sequence ID" value="GPPI046788-PA"/>
    <property type="gene ID" value="GPPI046788"/>
</dbReference>
<evidence type="ECO:0008006" key="4">
    <source>
        <dbReference type="Google" id="ProtNLM"/>
    </source>
</evidence>
<proteinExistence type="predicted"/>
<organism evidence="2 3">
    <name type="scientific">Glossina palpalis gambiensis</name>
    <dbReference type="NCBI Taxonomy" id="67801"/>
    <lineage>
        <taxon>Eukaryota</taxon>
        <taxon>Metazoa</taxon>
        <taxon>Ecdysozoa</taxon>
        <taxon>Arthropoda</taxon>
        <taxon>Hexapoda</taxon>
        <taxon>Insecta</taxon>
        <taxon>Pterygota</taxon>
        <taxon>Neoptera</taxon>
        <taxon>Endopterygota</taxon>
        <taxon>Diptera</taxon>
        <taxon>Brachycera</taxon>
        <taxon>Muscomorpha</taxon>
        <taxon>Hippoboscoidea</taxon>
        <taxon>Glossinidae</taxon>
        <taxon>Glossina</taxon>
    </lineage>
</organism>
<accession>A0A1B0C1T7</accession>
<dbReference type="VEuPathDB" id="VectorBase:GPPI046788"/>
<protein>
    <recommendedName>
        <fullName evidence="4">RNA-binding protein EIF1AD</fullName>
    </recommendedName>
</protein>
<reference evidence="3" key="1">
    <citation type="submission" date="2015-01" db="EMBL/GenBank/DDBJ databases">
        <authorList>
            <person name="Aksoy S."/>
            <person name="Warren W."/>
            <person name="Wilson R.K."/>
        </authorList>
    </citation>
    <scope>NUCLEOTIDE SEQUENCE [LARGE SCALE GENOMIC DNA]</scope>
    <source>
        <strain evidence="3">IAEA</strain>
    </source>
</reference>
<keyword evidence="3" id="KW-1185">Reference proteome</keyword>
<feature type="region of interest" description="Disordered" evidence="1">
    <location>
        <begin position="1"/>
        <end position="20"/>
    </location>
</feature>
<dbReference type="SUPFAM" id="SSF50249">
    <property type="entry name" value="Nucleic acid-binding proteins"/>
    <property type="match status" value="1"/>
</dbReference>
<dbReference type="STRING" id="67801.A0A1B0C1T7"/>
<dbReference type="PANTHER" id="PTHR21641:SF0">
    <property type="entry name" value="RNA-BINDING PROTEIN EIF1AD-RELATED"/>
    <property type="match status" value="1"/>
</dbReference>
<dbReference type="PANTHER" id="PTHR21641">
    <property type="entry name" value="TRANSLATION INITIATION FACTOR-RELATED"/>
    <property type="match status" value="1"/>
</dbReference>